<evidence type="ECO:0000256" key="1">
    <source>
        <dbReference type="SAM" id="SignalP"/>
    </source>
</evidence>
<evidence type="ECO:0000313" key="3">
    <source>
        <dbReference type="Proteomes" id="UP000232003"/>
    </source>
</evidence>
<evidence type="ECO:0000313" key="2">
    <source>
        <dbReference type="EMBL" id="AUB37826.1"/>
    </source>
</evidence>
<feature type="chain" id="PRO_5014635986" evidence="1">
    <location>
        <begin position="30"/>
        <end position="176"/>
    </location>
</feature>
<organism evidence="2 3">
    <name type="scientific">Nostoc flagelliforme CCNUN1</name>
    <dbReference type="NCBI Taxonomy" id="2038116"/>
    <lineage>
        <taxon>Bacteria</taxon>
        <taxon>Bacillati</taxon>
        <taxon>Cyanobacteriota</taxon>
        <taxon>Cyanophyceae</taxon>
        <taxon>Nostocales</taxon>
        <taxon>Nostocaceae</taxon>
        <taxon>Nostoc</taxon>
    </lineage>
</organism>
<dbReference type="RefSeq" id="WP_100899348.1">
    <property type="nucleotide sequence ID" value="NZ_CAWNNC010000001.1"/>
</dbReference>
<dbReference type="OrthoDB" id="483838at2"/>
<feature type="signal peptide" evidence="1">
    <location>
        <begin position="1"/>
        <end position="29"/>
    </location>
</feature>
<accession>A0A2K8SQU6</accession>
<gene>
    <name evidence="2" type="ORF">COO91_03778</name>
</gene>
<dbReference type="Proteomes" id="UP000232003">
    <property type="component" value="Chromosome"/>
</dbReference>
<sequence length="176" mass="19579">MSNSCKFNYLFNATLSAIAVILAVTPVNALPGQNISTVVKWAKTRSQLPTLRYNSEAHGYEGTKGKLYFYANVTQENGTVTKEGITVSGDSSIKFTTKNAKTVKLLQNIYNPNIANDFQKSRYVSKVGRDQFYRGQKFAYIAAEVQGGSSLQIISLNKFQEFIDNAKYCQTNQCDV</sequence>
<name>A0A2K8SQU6_9NOSO</name>
<keyword evidence="3" id="KW-1185">Reference proteome</keyword>
<protein>
    <submittedName>
        <fullName evidence="2">Uncharacterized protein</fullName>
    </submittedName>
</protein>
<dbReference type="EMBL" id="CP024785">
    <property type="protein sequence ID" value="AUB37826.1"/>
    <property type="molecule type" value="Genomic_DNA"/>
</dbReference>
<reference evidence="2 3" key="1">
    <citation type="submission" date="2017-11" db="EMBL/GenBank/DDBJ databases">
        <title>Complete genome of a free-living desiccation-tolerant cyanobacterium and its photosynthetic adaptation to extreme terrestrial habitat.</title>
        <authorList>
            <person name="Shang J."/>
        </authorList>
    </citation>
    <scope>NUCLEOTIDE SEQUENCE [LARGE SCALE GENOMIC DNA]</scope>
    <source>
        <strain evidence="2 3">CCNUN1</strain>
    </source>
</reference>
<dbReference type="KEGG" id="nfl:COO91_03778"/>
<dbReference type="AlphaFoldDB" id="A0A2K8SQU6"/>
<keyword evidence="1" id="KW-0732">Signal</keyword>
<proteinExistence type="predicted"/>